<keyword evidence="1" id="KW-0812">Transmembrane</keyword>
<dbReference type="Gene3D" id="1.10.167.10">
    <property type="entry name" value="Regulator of G-protein Signalling 4, domain 2"/>
    <property type="match status" value="1"/>
</dbReference>
<evidence type="ECO:0000313" key="3">
    <source>
        <dbReference type="Proteomes" id="UP000028045"/>
    </source>
</evidence>
<dbReference type="AlphaFoldDB" id="A0A084ALX6"/>
<evidence type="ECO:0000313" key="2">
    <source>
        <dbReference type="EMBL" id="KEY66305.1"/>
    </source>
</evidence>
<protein>
    <recommendedName>
        <fullName evidence="4">RGS domain-containing protein</fullName>
    </recommendedName>
</protein>
<feature type="transmembrane region" description="Helical" evidence="1">
    <location>
        <begin position="48"/>
        <end position="70"/>
    </location>
</feature>
<sequence>MSDPAPQLGLDAVGIFYMAFGCCWTVVLIAGMTYLWTKRHMPLLRIRGLPLSFSAIIFLHLYWMAVQFGYVYGSFMSAGVEFWIMGIWLPFGVALFHASNTRFLYVARAQRRFVEKVPESDRATIRPRPETLLGKYRAMDHTRRVLLLVGSGMLFQFLLTLVMFLVSRKFHPSFGIPGTEVTGTPAEQRADAGRGWEWWPSVFWQFFWAWLVAPFILWKARKLNDTQGWRTQTIACCIANLHATPMWLVGLYIPEMATVNRYWIPPQWIAVSIMLIEIFTIFIPCWEVMKHRNLCQETLESIAHWESRQRTSAENGIKSLHSSSTVSSWLSRMSGRTSSTKSSNSSGSSVLTMDALELTLARNPEPLQTFSALKDFSGENIAFLMRVREWKVKYLGEGRDTKYSQKEAPACVLSRECFESAVRIYHDFVSARGAEFQINLSSTDFRKLESIFEAAASAMYRDHPDIDPVTPFNTQPHGLPRCHNGSDVAIMEDAGARDMIELASQASQFGVDVPEGFDETVFDDAEGSIKYLVLTNTWPKFIKERRSIDLMERLASGV</sequence>
<keyword evidence="1" id="KW-0472">Membrane</keyword>
<feature type="transmembrane region" description="Helical" evidence="1">
    <location>
        <begin position="265"/>
        <end position="286"/>
    </location>
</feature>
<dbReference type="HOGENOM" id="CLU_022448_0_0_1"/>
<proteinExistence type="predicted"/>
<dbReference type="InterPro" id="IPR036305">
    <property type="entry name" value="RGS_sf"/>
</dbReference>
<dbReference type="EMBL" id="KL648661">
    <property type="protein sequence ID" value="KEY66305.1"/>
    <property type="molecule type" value="Genomic_DNA"/>
</dbReference>
<dbReference type="SUPFAM" id="SSF48097">
    <property type="entry name" value="Regulator of G-protein signaling, RGS"/>
    <property type="match status" value="1"/>
</dbReference>
<reference evidence="2 3" key="1">
    <citation type="journal article" date="2014" name="BMC Genomics">
        <title>Comparative genome sequencing reveals chemotype-specific gene clusters in the toxigenic black mold Stachybotrys.</title>
        <authorList>
            <person name="Semeiks J."/>
            <person name="Borek D."/>
            <person name="Otwinowski Z."/>
            <person name="Grishin N.V."/>
        </authorList>
    </citation>
    <scope>NUCLEOTIDE SEQUENCE [LARGE SCALE GENOMIC DNA]</scope>
    <source>
        <strain evidence="3">CBS 109288 / IBT 7711</strain>
    </source>
</reference>
<organism evidence="2 3">
    <name type="scientific">Stachybotrys chartarum (strain CBS 109288 / IBT 7711)</name>
    <name type="common">Toxic black mold</name>
    <name type="synonym">Stilbospora chartarum</name>
    <dbReference type="NCBI Taxonomy" id="1280523"/>
    <lineage>
        <taxon>Eukaryota</taxon>
        <taxon>Fungi</taxon>
        <taxon>Dikarya</taxon>
        <taxon>Ascomycota</taxon>
        <taxon>Pezizomycotina</taxon>
        <taxon>Sordariomycetes</taxon>
        <taxon>Hypocreomycetidae</taxon>
        <taxon>Hypocreales</taxon>
        <taxon>Stachybotryaceae</taxon>
        <taxon>Stachybotrys</taxon>
    </lineage>
</organism>
<feature type="transmembrane region" description="Helical" evidence="1">
    <location>
        <begin position="232"/>
        <end position="253"/>
    </location>
</feature>
<dbReference type="Proteomes" id="UP000028045">
    <property type="component" value="Unassembled WGS sequence"/>
</dbReference>
<feature type="transmembrane region" description="Helical" evidence="1">
    <location>
        <begin position="12"/>
        <end position="36"/>
    </location>
</feature>
<gene>
    <name evidence="2" type="ORF">S7711_02767</name>
</gene>
<feature type="transmembrane region" description="Helical" evidence="1">
    <location>
        <begin position="82"/>
        <end position="105"/>
    </location>
</feature>
<feature type="transmembrane region" description="Helical" evidence="1">
    <location>
        <begin position="202"/>
        <end position="220"/>
    </location>
</feature>
<evidence type="ECO:0008006" key="4">
    <source>
        <dbReference type="Google" id="ProtNLM"/>
    </source>
</evidence>
<feature type="transmembrane region" description="Helical" evidence="1">
    <location>
        <begin position="145"/>
        <end position="166"/>
    </location>
</feature>
<dbReference type="InterPro" id="IPR044926">
    <property type="entry name" value="RGS_subdomain_2"/>
</dbReference>
<name>A0A084ALX6_STACB</name>
<keyword evidence="1" id="KW-1133">Transmembrane helix</keyword>
<keyword evidence="3" id="KW-1185">Reference proteome</keyword>
<dbReference type="OrthoDB" id="5313079at2759"/>
<accession>A0A084ALX6</accession>
<evidence type="ECO:0000256" key="1">
    <source>
        <dbReference type="SAM" id="Phobius"/>
    </source>
</evidence>